<evidence type="ECO:0000256" key="1">
    <source>
        <dbReference type="SAM" id="Phobius"/>
    </source>
</evidence>
<dbReference type="Proteomes" id="UP000054150">
    <property type="component" value="Unassembled WGS sequence"/>
</dbReference>
<name>A0A091SU24_PELCR</name>
<accession>A0A091SU24</accession>
<organism evidence="3 4">
    <name type="scientific">Pelecanus crispus</name>
    <name type="common">Dalmatian pelican</name>
    <dbReference type="NCBI Taxonomy" id="36300"/>
    <lineage>
        <taxon>Eukaryota</taxon>
        <taxon>Metazoa</taxon>
        <taxon>Chordata</taxon>
        <taxon>Craniata</taxon>
        <taxon>Vertebrata</taxon>
        <taxon>Euteleostomi</taxon>
        <taxon>Archelosauria</taxon>
        <taxon>Archosauria</taxon>
        <taxon>Dinosauria</taxon>
        <taxon>Saurischia</taxon>
        <taxon>Theropoda</taxon>
        <taxon>Coelurosauria</taxon>
        <taxon>Aves</taxon>
        <taxon>Neognathae</taxon>
        <taxon>Neoaves</taxon>
        <taxon>Aequornithes</taxon>
        <taxon>Pelecaniformes</taxon>
        <taxon>Pelecanidae</taxon>
        <taxon>Pelecanus</taxon>
    </lineage>
</organism>
<feature type="transmembrane region" description="Helical" evidence="1">
    <location>
        <begin position="61"/>
        <end position="80"/>
    </location>
</feature>
<evidence type="ECO:0000313" key="4">
    <source>
        <dbReference type="Proteomes" id="UP000054150"/>
    </source>
</evidence>
<feature type="signal peptide" evidence="2">
    <location>
        <begin position="1"/>
        <end position="19"/>
    </location>
</feature>
<feature type="non-terminal residue" evidence="3">
    <location>
        <position position="83"/>
    </location>
</feature>
<dbReference type="AlphaFoldDB" id="A0A091SU24"/>
<keyword evidence="1" id="KW-1133">Transmembrane helix</keyword>
<feature type="chain" id="PRO_5001879651" evidence="2">
    <location>
        <begin position="20"/>
        <end position="83"/>
    </location>
</feature>
<keyword evidence="2" id="KW-0732">Signal</keyword>
<gene>
    <name evidence="3" type="ORF">N334_12663</name>
</gene>
<keyword evidence="1" id="KW-0812">Transmembrane</keyword>
<keyword evidence="1" id="KW-0472">Membrane</keyword>
<protein>
    <submittedName>
        <fullName evidence="3">Uncharacterized protein</fullName>
    </submittedName>
</protein>
<evidence type="ECO:0000256" key="2">
    <source>
        <dbReference type="SAM" id="SignalP"/>
    </source>
</evidence>
<dbReference type="EMBL" id="KK486627">
    <property type="protein sequence ID" value="KFQ62154.1"/>
    <property type="molecule type" value="Genomic_DNA"/>
</dbReference>
<keyword evidence="4" id="KW-1185">Reference proteome</keyword>
<proteinExistence type="predicted"/>
<reference evidence="3 4" key="1">
    <citation type="submission" date="2014-04" db="EMBL/GenBank/DDBJ databases">
        <title>Genome evolution of avian class.</title>
        <authorList>
            <person name="Zhang G."/>
            <person name="Li C."/>
        </authorList>
    </citation>
    <scope>NUCLEOTIDE SEQUENCE [LARGE SCALE GENOMIC DNA]</scope>
    <source>
        <strain evidence="3">BGI_N334</strain>
    </source>
</reference>
<feature type="non-terminal residue" evidence="3">
    <location>
        <position position="1"/>
    </location>
</feature>
<evidence type="ECO:0000313" key="3">
    <source>
        <dbReference type="EMBL" id="KFQ62154.1"/>
    </source>
</evidence>
<sequence length="83" mass="9726">SLWRISSAWALSFCPRVLRRCFLPLENVWVLGGEKKKHWFSHGYRSHLEGRGCWSGLKHRSILGIGFIFRIIVKGFWGFFACK</sequence>